<comment type="caution">
    <text evidence="2">The sequence shown here is derived from an EMBL/GenBank/DDBJ whole genome shotgun (WGS) entry which is preliminary data.</text>
</comment>
<feature type="transmembrane region" description="Helical" evidence="1">
    <location>
        <begin position="59"/>
        <end position="82"/>
    </location>
</feature>
<keyword evidence="1" id="KW-1133">Transmembrane helix</keyword>
<dbReference type="Proteomes" id="UP000033140">
    <property type="component" value="Unassembled WGS sequence"/>
</dbReference>
<evidence type="ECO:0000313" key="2">
    <source>
        <dbReference type="EMBL" id="GAO47961.1"/>
    </source>
</evidence>
<proteinExistence type="predicted"/>
<sequence>MCMLWGSSGFSLDQASAVHERRFFSSHMPVSYCLLESLMHSQNDPYSYTSSMAFSSTDILIHLVLLINPLLPPLLLGDLLFLRLRLSKIFRLGLRERRCLGGLWLRVFAQTRHVVFWDEVFV</sequence>
<evidence type="ECO:0000256" key="1">
    <source>
        <dbReference type="SAM" id="Phobius"/>
    </source>
</evidence>
<keyword evidence="1" id="KW-0472">Membrane</keyword>
<protein>
    <submittedName>
        <fullName evidence="2">Uncharacterized protein</fullName>
    </submittedName>
</protein>
<accession>A0A0E9NE37</accession>
<dbReference type="AlphaFoldDB" id="A0A0E9NE37"/>
<reference evidence="2 3" key="1">
    <citation type="journal article" date="2011" name="J. Gen. Appl. Microbiol.">
        <title>Draft genome sequencing of the enigmatic yeast Saitoella complicata.</title>
        <authorList>
            <person name="Nishida H."/>
            <person name="Hamamoto M."/>
            <person name="Sugiyama J."/>
        </authorList>
    </citation>
    <scope>NUCLEOTIDE SEQUENCE [LARGE SCALE GENOMIC DNA]</scope>
    <source>
        <strain evidence="2 3">NRRL Y-17804</strain>
    </source>
</reference>
<keyword evidence="3" id="KW-1185">Reference proteome</keyword>
<dbReference type="EMBL" id="BACD03000012">
    <property type="protein sequence ID" value="GAO47961.1"/>
    <property type="molecule type" value="Genomic_DNA"/>
</dbReference>
<reference evidence="2 3" key="2">
    <citation type="journal article" date="2014" name="J. Gen. Appl. Microbiol.">
        <title>The early diverging ascomycetous budding yeast Saitoella complicata has three histone deacetylases belonging to the Clr6, Hos2, and Rpd3 lineages.</title>
        <authorList>
            <person name="Nishida H."/>
            <person name="Matsumoto T."/>
            <person name="Kondo S."/>
            <person name="Hamamoto M."/>
            <person name="Yoshikawa H."/>
        </authorList>
    </citation>
    <scope>NUCLEOTIDE SEQUENCE [LARGE SCALE GENOMIC DNA]</scope>
    <source>
        <strain evidence="2 3">NRRL Y-17804</strain>
    </source>
</reference>
<organism evidence="2 3">
    <name type="scientific">Saitoella complicata (strain BCRC 22490 / CBS 7301 / JCM 7358 / NBRC 10748 / NRRL Y-17804)</name>
    <dbReference type="NCBI Taxonomy" id="698492"/>
    <lineage>
        <taxon>Eukaryota</taxon>
        <taxon>Fungi</taxon>
        <taxon>Dikarya</taxon>
        <taxon>Ascomycota</taxon>
        <taxon>Taphrinomycotina</taxon>
        <taxon>Taphrinomycotina incertae sedis</taxon>
        <taxon>Saitoella</taxon>
    </lineage>
</organism>
<gene>
    <name evidence="2" type="ORF">G7K_2155-t1</name>
</gene>
<evidence type="ECO:0000313" key="3">
    <source>
        <dbReference type="Proteomes" id="UP000033140"/>
    </source>
</evidence>
<name>A0A0E9NE37_SAICN</name>
<keyword evidence="1" id="KW-0812">Transmembrane</keyword>
<reference evidence="2 3" key="3">
    <citation type="journal article" date="2015" name="Genome Announc.">
        <title>Draft Genome Sequence of the Archiascomycetous Yeast Saitoella complicata.</title>
        <authorList>
            <person name="Yamauchi K."/>
            <person name="Kondo S."/>
            <person name="Hamamoto M."/>
            <person name="Takahashi Y."/>
            <person name="Ogura Y."/>
            <person name="Hayashi T."/>
            <person name="Nishida H."/>
        </authorList>
    </citation>
    <scope>NUCLEOTIDE SEQUENCE [LARGE SCALE GENOMIC DNA]</scope>
    <source>
        <strain evidence="2 3">NRRL Y-17804</strain>
    </source>
</reference>